<keyword evidence="6 9" id="KW-0472">Membrane</keyword>
<evidence type="ECO:0000256" key="5">
    <source>
        <dbReference type="ARBA" id="ARBA00022989"/>
    </source>
</evidence>
<evidence type="ECO:0000256" key="7">
    <source>
        <dbReference type="ARBA" id="ARBA00023170"/>
    </source>
</evidence>
<keyword evidence="11" id="KW-1185">Reference proteome</keyword>
<evidence type="ECO:0000313" key="10">
    <source>
        <dbReference type="EMBL" id="KYN50438.1"/>
    </source>
</evidence>
<dbReference type="GO" id="GO:0016020">
    <property type="term" value="C:membrane"/>
    <property type="evidence" value="ECO:0007669"/>
    <property type="project" value="UniProtKB-SubCell"/>
</dbReference>
<name>A0A151K3M8_9HYME</name>
<evidence type="ECO:0000313" key="11">
    <source>
        <dbReference type="Proteomes" id="UP000078492"/>
    </source>
</evidence>
<evidence type="ECO:0000256" key="3">
    <source>
        <dbReference type="ARBA" id="ARBA00022692"/>
    </source>
</evidence>
<feature type="transmembrane region" description="Helical" evidence="9">
    <location>
        <begin position="12"/>
        <end position="39"/>
    </location>
</feature>
<dbReference type="GO" id="GO:0005549">
    <property type="term" value="F:odorant binding"/>
    <property type="evidence" value="ECO:0007669"/>
    <property type="project" value="InterPro"/>
</dbReference>
<evidence type="ECO:0000256" key="6">
    <source>
        <dbReference type="ARBA" id="ARBA00023136"/>
    </source>
</evidence>
<dbReference type="Proteomes" id="UP000078492">
    <property type="component" value="Unassembled WGS sequence"/>
</dbReference>
<dbReference type="Pfam" id="PF02949">
    <property type="entry name" value="7tm_6"/>
    <property type="match status" value="1"/>
</dbReference>
<dbReference type="STRING" id="471704.A0A151K3M8"/>
<proteinExistence type="predicted"/>
<gene>
    <name evidence="10" type="ORF">ALC57_00075</name>
</gene>
<keyword evidence="4" id="KW-0552">Olfaction</keyword>
<reference evidence="10 11" key="1">
    <citation type="submission" date="2015-09" db="EMBL/GenBank/DDBJ databases">
        <title>Trachymyrmex cornetzi WGS genome.</title>
        <authorList>
            <person name="Nygaard S."/>
            <person name="Hu H."/>
            <person name="Boomsma J."/>
            <person name="Zhang G."/>
        </authorList>
    </citation>
    <scope>NUCLEOTIDE SEQUENCE [LARGE SCALE GENOMIC DNA]</scope>
    <source>
        <strain evidence="10">Tcor2-1</strain>
        <tissue evidence="10">Whole body</tissue>
    </source>
</reference>
<keyword evidence="3 9" id="KW-0812">Transmembrane</keyword>
<keyword evidence="7" id="KW-0675">Receptor</keyword>
<keyword evidence="2" id="KW-0716">Sensory transduction</keyword>
<protein>
    <submittedName>
        <fullName evidence="10">Uncharacterized protein</fullName>
    </submittedName>
</protein>
<evidence type="ECO:0000256" key="2">
    <source>
        <dbReference type="ARBA" id="ARBA00022606"/>
    </source>
</evidence>
<keyword evidence="8" id="KW-0807">Transducer</keyword>
<accession>A0A151K3M8</accession>
<dbReference type="AlphaFoldDB" id="A0A151K3M8"/>
<comment type="caution">
    <text evidence="10">The sequence shown here is derived from an EMBL/GenBank/DDBJ whole genome shotgun (WGS) entry which is preliminary data.</text>
</comment>
<comment type="subcellular location">
    <subcellularLocation>
        <location evidence="1">Membrane</location>
        <topology evidence="1">Multi-pass membrane protein</topology>
    </subcellularLocation>
</comment>
<evidence type="ECO:0000256" key="9">
    <source>
        <dbReference type="SAM" id="Phobius"/>
    </source>
</evidence>
<evidence type="ECO:0000256" key="8">
    <source>
        <dbReference type="ARBA" id="ARBA00023224"/>
    </source>
</evidence>
<dbReference type="EMBL" id="LKEY01014323">
    <property type="protein sequence ID" value="KYN50438.1"/>
    <property type="molecule type" value="Genomic_DNA"/>
</dbReference>
<keyword evidence="5 9" id="KW-1133">Transmembrane helix</keyword>
<dbReference type="GO" id="GO:0004984">
    <property type="term" value="F:olfactory receptor activity"/>
    <property type="evidence" value="ECO:0007669"/>
    <property type="project" value="InterPro"/>
</dbReference>
<evidence type="ECO:0000256" key="1">
    <source>
        <dbReference type="ARBA" id="ARBA00004141"/>
    </source>
</evidence>
<feature type="non-terminal residue" evidence="10">
    <location>
        <position position="1"/>
    </location>
</feature>
<dbReference type="InterPro" id="IPR004117">
    <property type="entry name" value="7tm6_olfct_rcpt"/>
</dbReference>
<dbReference type="GO" id="GO:0007165">
    <property type="term" value="P:signal transduction"/>
    <property type="evidence" value="ECO:0007669"/>
    <property type="project" value="UniProtKB-KW"/>
</dbReference>
<organism evidence="10 11">
    <name type="scientific">Trachymyrmex cornetzi</name>
    <dbReference type="NCBI Taxonomy" id="471704"/>
    <lineage>
        <taxon>Eukaryota</taxon>
        <taxon>Metazoa</taxon>
        <taxon>Ecdysozoa</taxon>
        <taxon>Arthropoda</taxon>
        <taxon>Hexapoda</taxon>
        <taxon>Insecta</taxon>
        <taxon>Pterygota</taxon>
        <taxon>Neoptera</taxon>
        <taxon>Endopterygota</taxon>
        <taxon>Hymenoptera</taxon>
        <taxon>Apocrita</taxon>
        <taxon>Aculeata</taxon>
        <taxon>Formicoidea</taxon>
        <taxon>Formicidae</taxon>
        <taxon>Myrmicinae</taxon>
        <taxon>Trachymyrmex</taxon>
    </lineage>
</organism>
<sequence>PYNYLSTMFWSISIHQIVTLIFATLINVGTETLVFGLILQTCAQFELFESRLYKLIINKTVTYLGREGSLLNENKTGLSECIHHHLSIYK</sequence>
<evidence type="ECO:0000256" key="4">
    <source>
        <dbReference type="ARBA" id="ARBA00022725"/>
    </source>
</evidence>